<feature type="compositionally biased region" description="Basic residues" evidence="1">
    <location>
        <begin position="12"/>
        <end position="22"/>
    </location>
</feature>
<proteinExistence type="predicted"/>
<sequence length="134" mass="14613">MSLTSYRAAPPRAKKRKTRTKSSGRPACKVSDPPLAAMLHEAGRPGDDLLSRALRQSTIGAAGFHGRVRNGIGWGTCAITTWSSSAMKLAIRLHASAEPCIAMRRRGGKTSKTLFEFRRCLQDRLYAAFAFAYG</sequence>
<dbReference type="EMBL" id="GU474848">
    <property type="protein sequence ID" value="ADI16846.1"/>
    <property type="molecule type" value="Genomic_DNA"/>
</dbReference>
<dbReference type="AlphaFoldDB" id="E0XR05"/>
<organism evidence="2">
    <name type="scientific">uncultured alpha proteobacterium HF0010_13E22</name>
    <dbReference type="NCBI Taxonomy" id="710801"/>
    <lineage>
        <taxon>Bacteria</taxon>
        <taxon>Pseudomonadati</taxon>
        <taxon>Pseudomonadota</taxon>
        <taxon>Alphaproteobacteria</taxon>
        <taxon>environmental samples</taxon>
    </lineage>
</organism>
<evidence type="ECO:0000313" key="2">
    <source>
        <dbReference type="EMBL" id="ADI16846.1"/>
    </source>
</evidence>
<evidence type="ECO:0000256" key="1">
    <source>
        <dbReference type="SAM" id="MobiDB-lite"/>
    </source>
</evidence>
<name>E0XR05_9PROT</name>
<protein>
    <submittedName>
        <fullName evidence="2">Uncharacterized protein</fullName>
    </submittedName>
</protein>
<feature type="region of interest" description="Disordered" evidence="1">
    <location>
        <begin position="1"/>
        <end position="31"/>
    </location>
</feature>
<accession>E0XR05</accession>
<reference evidence="2" key="1">
    <citation type="journal article" date="2011" name="Environ. Microbiol.">
        <title>Time-series analyses of Monterey Bay coastal microbial picoplankton using a 'genome proxy' microarray.</title>
        <authorList>
            <person name="Rich V.I."/>
            <person name="Pham V.D."/>
            <person name="Eppley J."/>
            <person name="Shi Y."/>
            <person name="DeLong E.F."/>
        </authorList>
    </citation>
    <scope>NUCLEOTIDE SEQUENCE</scope>
</reference>